<dbReference type="AlphaFoldDB" id="K0RDS5"/>
<dbReference type="EMBL" id="AGNL01041746">
    <property type="protein sequence ID" value="EJK51375.1"/>
    <property type="molecule type" value="Genomic_DNA"/>
</dbReference>
<protein>
    <recommendedName>
        <fullName evidence="4">B30.2/SPRY domain-containing protein</fullName>
    </recommendedName>
</protein>
<evidence type="ECO:0008006" key="4">
    <source>
        <dbReference type="Google" id="ProtNLM"/>
    </source>
</evidence>
<dbReference type="Proteomes" id="UP000266841">
    <property type="component" value="Unassembled WGS sequence"/>
</dbReference>
<evidence type="ECO:0000313" key="3">
    <source>
        <dbReference type="Proteomes" id="UP000266841"/>
    </source>
</evidence>
<dbReference type="Gene3D" id="2.60.120.920">
    <property type="match status" value="1"/>
</dbReference>
<gene>
    <name evidence="2" type="ORF">THAOC_29455</name>
</gene>
<dbReference type="InterPro" id="IPR013320">
    <property type="entry name" value="ConA-like_dom_sf"/>
</dbReference>
<accession>K0RDS5</accession>
<sequence length="465" mass="52389">MTYTTLTAENRAERSEPRTRRNTHASAPAVELNRKAHFQWKNHDDHGYRNRKLLTRPPNPVARATTLAVLRALEQEKVWHPFEVNSTLPATLSLVFMFKQFPVRGRSPRRPHRALLGRLGHVNSRSCPGFRPQALRFEHAREDAKTRRRRRSLQQRLQHDPSLSTMQPRVSKRARLLPSDALGALDDDLLARCASYLDVDGLAQLGRTSARFGIPQAGEQRSLVNEAARRRFVQSATDDEKGCLPKHDDESDVGLCRALELLRQPLCFDELVGDGFRPQESPASVRYVSDDFVSTAMSGHVMRGGRHFAEFTINQPDERLVPLVHLGVIRPVSLTDGIDVEADWRGHVNPVRVSSSSKPALSEKLRSQRTAKWEDSNVHCCTYYGGNGKCHWTDWANCPEWQASEELRESGTIGLLLDLDEGTLSAFKNGRRLGVMKDGLGGEYCWFVAVWSECTISMSRGNAPN</sequence>
<feature type="region of interest" description="Disordered" evidence="1">
    <location>
        <begin position="1"/>
        <end position="29"/>
    </location>
</feature>
<feature type="region of interest" description="Disordered" evidence="1">
    <location>
        <begin position="141"/>
        <end position="171"/>
    </location>
</feature>
<evidence type="ECO:0000313" key="2">
    <source>
        <dbReference type="EMBL" id="EJK51375.1"/>
    </source>
</evidence>
<evidence type="ECO:0000256" key="1">
    <source>
        <dbReference type="SAM" id="MobiDB-lite"/>
    </source>
</evidence>
<keyword evidence="3" id="KW-1185">Reference proteome</keyword>
<feature type="compositionally biased region" description="Basic and acidic residues" evidence="1">
    <location>
        <begin position="10"/>
        <end position="19"/>
    </location>
</feature>
<name>K0RDS5_THAOC</name>
<organism evidence="2 3">
    <name type="scientific">Thalassiosira oceanica</name>
    <name type="common">Marine diatom</name>
    <dbReference type="NCBI Taxonomy" id="159749"/>
    <lineage>
        <taxon>Eukaryota</taxon>
        <taxon>Sar</taxon>
        <taxon>Stramenopiles</taxon>
        <taxon>Ochrophyta</taxon>
        <taxon>Bacillariophyta</taxon>
        <taxon>Coscinodiscophyceae</taxon>
        <taxon>Thalassiosirophycidae</taxon>
        <taxon>Thalassiosirales</taxon>
        <taxon>Thalassiosiraceae</taxon>
        <taxon>Thalassiosira</taxon>
    </lineage>
</organism>
<dbReference type="InterPro" id="IPR043136">
    <property type="entry name" value="B30.2/SPRY_sf"/>
</dbReference>
<dbReference type="OrthoDB" id="236214at2759"/>
<reference evidence="2 3" key="1">
    <citation type="journal article" date="2012" name="Genome Biol.">
        <title>Genome and low-iron response of an oceanic diatom adapted to chronic iron limitation.</title>
        <authorList>
            <person name="Lommer M."/>
            <person name="Specht M."/>
            <person name="Roy A.S."/>
            <person name="Kraemer L."/>
            <person name="Andreson R."/>
            <person name="Gutowska M.A."/>
            <person name="Wolf J."/>
            <person name="Bergner S.V."/>
            <person name="Schilhabel M.B."/>
            <person name="Klostermeier U.C."/>
            <person name="Beiko R.G."/>
            <person name="Rosenstiel P."/>
            <person name="Hippler M."/>
            <person name="Laroche J."/>
        </authorList>
    </citation>
    <scope>NUCLEOTIDE SEQUENCE [LARGE SCALE GENOMIC DNA]</scope>
    <source>
        <strain evidence="2 3">CCMP1005</strain>
    </source>
</reference>
<proteinExistence type="predicted"/>
<dbReference type="SUPFAM" id="SSF49899">
    <property type="entry name" value="Concanavalin A-like lectins/glucanases"/>
    <property type="match status" value="1"/>
</dbReference>
<comment type="caution">
    <text evidence="2">The sequence shown here is derived from an EMBL/GenBank/DDBJ whole genome shotgun (WGS) entry which is preliminary data.</text>
</comment>